<sequence length="104" mass="10785">MAVDDQTKLTNSTSPVPAPTSPFLSGAPPGTRRYAKRSSPVLEASPERAIVVGRGRAVSWRVARFNVDGTISGAVLAASDLPKVNFSSAKTGDSKASVQNSDKA</sequence>
<name>A0A9Q0RXZ0_9DIPT</name>
<dbReference type="OrthoDB" id="10580964at2759"/>
<accession>A0A9Q0RXZ0</accession>
<organism evidence="2 3">
    <name type="scientific">Pseudolycoriella hygida</name>
    <dbReference type="NCBI Taxonomy" id="35572"/>
    <lineage>
        <taxon>Eukaryota</taxon>
        <taxon>Metazoa</taxon>
        <taxon>Ecdysozoa</taxon>
        <taxon>Arthropoda</taxon>
        <taxon>Hexapoda</taxon>
        <taxon>Insecta</taxon>
        <taxon>Pterygota</taxon>
        <taxon>Neoptera</taxon>
        <taxon>Endopterygota</taxon>
        <taxon>Diptera</taxon>
        <taxon>Nematocera</taxon>
        <taxon>Sciaroidea</taxon>
        <taxon>Sciaridae</taxon>
        <taxon>Pseudolycoriella</taxon>
    </lineage>
</organism>
<dbReference type="Proteomes" id="UP001151699">
    <property type="component" value="Chromosome X"/>
</dbReference>
<evidence type="ECO:0000313" key="2">
    <source>
        <dbReference type="EMBL" id="KAJ6638310.1"/>
    </source>
</evidence>
<protein>
    <submittedName>
        <fullName evidence="2">Uncharacterized protein</fullName>
    </submittedName>
</protein>
<dbReference type="AlphaFoldDB" id="A0A9Q0RXZ0"/>
<keyword evidence="3" id="KW-1185">Reference proteome</keyword>
<reference evidence="2" key="1">
    <citation type="submission" date="2022-07" db="EMBL/GenBank/DDBJ databases">
        <authorList>
            <person name="Trinca V."/>
            <person name="Uliana J.V.C."/>
            <person name="Torres T.T."/>
            <person name="Ward R.J."/>
            <person name="Monesi N."/>
        </authorList>
    </citation>
    <scope>NUCLEOTIDE SEQUENCE</scope>
    <source>
        <strain evidence="2">HSMRA1968</strain>
        <tissue evidence="2">Whole embryos</tissue>
    </source>
</reference>
<feature type="region of interest" description="Disordered" evidence="1">
    <location>
        <begin position="1"/>
        <end position="42"/>
    </location>
</feature>
<proteinExistence type="predicted"/>
<dbReference type="EMBL" id="WJQU01000003">
    <property type="protein sequence ID" value="KAJ6638310.1"/>
    <property type="molecule type" value="Genomic_DNA"/>
</dbReference>
<evidence type="ECO:0000313" key="3">
    <source>
        <dbReference type="Proteomes" id="UP001151699"/>
    </source>
</evidence>
<comment type="caution">
    <text evidence="2">The sequence shown here is derived from an EMBL/GenBank/DDBJ whole genome shotgun (WGS) entry which is preliminary data.</text>
</comment>
<gene>
    <name evidence="2" type="ORF">Bhyg_11045</name>
</gene>
<feature type="region of interest" description="Disordered" evidence="1">
    <location>
        <begin position="85"/>
        <end position="104"/>
    </location>
</feature>
<evidence type="ECO:0000256" key="1">
    <source>
        <dbReference type="SAM" id="MobiDB-lite"/>
    </source>
</evidence>